<organism evidence="2">
    <name type="scientific">Streptomyces sp. R44</name>
    <dbReference type="NCBI Taxonomy" id="3238633"/>
    <lineage>
        <taxon>Bacteria</taxon>
        <taxon>Bacillati</taxon>
        <taxon>Actinomycetota</taxon>
        <taxon>Actinomycetes</taxon>
        <taxon>Kitasatosporales</taxon>
        <taxon>Streptomycetaceae</taxon>
        <taxon>Streptomyces</taxon>
    </lineage>
</organism>
<keyword evidence="1" id="KW-0732">Signal</keyword>
<sequence>MRRIGTSVAALGLAVAGLVAPATAAQASSSGTASNHCNDIWPGRNGNVYAYDGTYCNGYLGSAAGNDADWNAAGGGFTNAADKASSVMNAGYTGSYSIVKFFYYENNGGGYNCLKAEEFFVDDLSRNTFSDGNTMNNNIRSHQWVNSCDRWMS</sequence>
<gene>
    <name evidence="2" type="ORF">AB5J54_24480</name>
</gene>
<evidence type="ECO:0000313" key="2">
    <source>
        <dbReference type="EMBL" id="XDQ73472.1"/>
    </source>
</evidence>
<dbReference type="AlphaFoldDB" id="A0AB39T0H0"/>
<reference evidence="2" key="1">
    <citation type="submission" date="2024-07" db="EMBL/GenBank/DDBJ databases">
        <authorList>
            <person name="Yu S.T."/>
        </authorList>
    </citation>
    <scope>NUCLEOTIDE SEQUENCE</scope>
    <source>
        <strain evidence="2">R44</strain>
    </source>
</reference>
<accession>A0AB39T0H0</accession>
<feature type="signal peptide" evidence="1">
    <location>
        <begin position="1"/>
        <end position="24"/>
    </location>
</feature>
<name>A0AB39T0H0_9ACTN</name>
<evidence type="ECO:0000256" key="1">
    <source>
        <dbReference type="SAM" id="SignalP"/>
    </source>
</evidence>
<protein>
    <recommendedName>
        <fullName evidence="3">Peptidase inhibitor family I36</fullName>
    </recommendedName>
</protein>
<dbReference type="EMBL" id="CP163444">
    <property type="protein sequence ID" value="XDQ73472.1"/>
    <property type="molecule type" value="Genomic_DNA"/>
</dbReference>
<dbReference type="RefSeq" id="WP_369146045.1">
    <property type="nucleotide sequence ID" value="NZ_CP163444.1"/>
</dbReference>
<proteinExistence type="predicted"/>
<feature type="chain" id="PRO_5044280223" description="Peptidase inhibitor family I36" evidence="1">
    <location>
        <begin position="25"/>
        <end position="153"/>
    </location>
</feature>
<evidence type="ECO:0008006" key="3">
    <source>
        <dbReference type="Google" id="ProtNLM"/>
    </source>
</evidence>